<gene>
    <name evidence="1" type="ORF">BD310DRAFT_329212</name>
</gene>
<accession>A0A4Q9Q0P2</accession>
<proteinExistence type="predicted"/>
<dbReference type="AlphaFoldDB" id="A0A4Q9Q0P2"/>
<protein>
    <submittedName>
        <fullName evidence="1">Uncharacterized protein</fullName>
    </submittedName>
</protein>
<evidence type="ECO:0000313" key="1">
    <source>
        <dbReference type="EMBL" id="TBU60376.1"/>
    </source>
</evidence>
<dbReference type="EMBL" id="ML145105">
    <property type="protein sequence ID" value="TBU60376.1"/>
    <property type="molecule type" value="Genomic_DNA"/>
</dbReference>
<dbReference type="Proteomes" id="UP000292082">
    <property type="component" value="Unassembled WGS sequence"/>
</dbReference>
<organism evidence="1 2">
    <name type="scientific">Dichomitus squalens</name>
    <dbReference type="NCBI Taxonomy" id="114155"/>
    <lineage>
        <taxon>Eukaryota</taxon>
        <taxon>Fungi</taxon>
        <taxon>Dikarya</taxon>
        <taxon>Basidiomycota</taxon>
        <taxon>Agaricomycotina</taxon>
        <taxon>Agaricomycetes</taxon>
        <taxon>Polyporales</taxon>
        <taxon>Polyporaceae</taxon>
        <taxon>Dichomitus</taxon>
    </lineage>
</organism>
<sequence>MGGRYSRHTLWAVASGVTLVHHVLRTENLRTSFHQRWGVRHDYLEIRHEIMICQPCSSGAEISFINYSTVTYR</sequence>
<reference evidence="1 2" key="1">
    <citation type="submission" date="2019-01" db="EMBL/GenBank/DDBJ databases">
        <title>Draft genome sequences of three monokaryotic isolates of the white-rot basidiomycete fungus Dichomitus squalens.</title>
        <authorList>
            <consortium name="DOE Joint Genome Institute"/>
            <person name="Lopez S.C."/>
            <person name="Andreopoulos B."/>
            <person name="Pangilinan J."/>
            <person name="Lipzen A."/>
            <person name="Riley R."/>
            <person name="Ahrendt S."/>
            <person name="Ng V."/>
            <person name="Barry K."/>
            <person name="Daum C."/>
            <person name="Grigoriev I.V."/>
            <person name="Hilden K.S."/>
            <person name="Makela M.R."/>
            <person name="de Vries R.P."/>
        </authorList>
    </citation>
    <scope>NUCLEOTIDE SEQUENCE [LARGE SCALE GENOMIC DNA]</scope>
    <source>
        <strain evidence="1 2">CBS 464.89</strain>
    </source>
</reference>
<name>A0A4Q9Q0P2_9APHY</name>
<keyword evidence="2" id="KW-1185">Reference proteome</keyword>
<evidence type="ECO:0000313" key="2">
    <source>
        <dbReference type="Proteomes" id="UP000292082"/>
    </source>
</evidence>